<dbReference type="AlphaFoldDB" id="A0A1R3KIL4"/>
<proteinExistence type="predicted"/>
<evidence type="ECO:0000313" key="1">
    <source>
        <dbReference type="EMBL" id="OMP06899.1"/>
    </source>
</evidence>
<dbReference type="Gramene" id="OMP06899">
    <property type="protein sequence ID" value="OMP06899"/>
    <property type="gene ID" value="CCACVL1_01410"/>
</dbReference>
<keyword evidence="2" id="KW-1185">Reference proteome</keyword>
<comment type="caution">
    <text evidence="1">The sequence shown here is derived from an EMBL/GenBank/DDBJ whole genome shotgun (WGS) entry which is preliminary data.</text>
</comment>
<sequence>MQLCSKLSDSDVSRQRITSPTAAAMFSSPPAWPLMAWPCGGLVGAGISRRLVNNSAAIRFRRQKRPRADQNQRKSLDSESKSFCARLPMRKNSAPRGRSWCVLHCNDEGSAAVPAQPRALPRKIARCRGVSWAPLAIPRPVYSCCCESIDCFESP</sequence>
<gene>
    <name evidence="1" type="ORF">CCACVL1_01410</name>
</gene>
<protein>
    <submittedName>
        <fullName evidence="1">Uncharacterized protein</fullName>
    </submittedName>
</protein>
<dbReference type="EMBL" id="AWWV01004739">
    <property type="protein sequence ID" value="OMP06899.1"/>
    <property type="molecule type" value="Genomic_DNA"/>
</dbReference>
<accession>A0A1R3KIL4</accession>
<dbReference type="Proteomes" id="UP000188268">
    <property type="component" value="Unassembled WGS sequence"/>
</dbReference>
<evidence type="ECO:0000313" key="2">
    <source>
        <dbReference type="Proteomes" id="UP000188268"/>
    </source>
</evidence>
<organism evidence="1 2">
    <name type="scientific">Corchorus capsularis</name>
    <name type="common">Jute</name>
    <dbReference type="NCBI Taxonomy" id="210143"/>
    <lineage>
        <taxon>Eukaryota</taxon>
        <taxon>Viridiplantae</taxon>
        <taxon>Streptophyta</taxon>
        <taxon>Embryophyta</taxon>
        <taxon>Tracheophyta</taxon>
        <taxon>Spermatophyta</taxon>
        <taxon>Magnoliopsida</taxon>
        <taxon>eudicotyledons</taxon>
        <taxon>Gunneridae</taxon>
        <taxon>Pentapetalae</taxon>
        <taxon>rosids</taxon>
        <taxon>malvids</taxon>
        <taxon>Malvales</taxon>
        <taxon>Malvaceae</taxon>
        <taxon>Grewioideae</taxon>
        <taxon>Apeibeae</taxon>
        <taxon>Corchorus</taxon>
    </lineage>
</organism>
<feature type="non-terminal residue" evidence="1">
    <location>
        <position position="155"/>
    </location>
</feature>
<reference evidence="1 2" key="1">
    <citation type="submission" date="2013-09" db="EMBL/GenBank/DDBJ databases">
        <title>Corchorus capsularis genome sequencing.</title>
        <authorList>
            <person name="Alam M."/>
            <person name="Haque M.S."/>
            <person name="Islam M.S."/>
            <person name="Emdad E.M."/>
            <person name="Islam M.M."/>
            <person name="Ahmed B."/>
            <person name="Halim A."/>
            <person name="Hossen Q.M.M."/>
            <person name="Hossain M.Z."/>
            <person name="Ahmed R."/>
            <person name="Khan M.M."/>
            <person name="Islam R."/>
            <person name="Rashid M.M."/>
            <person name="Khan S.A."/>
            <person name="Rahman M.S."/>
            <person name="Alam M."/>
        </authorList>
    </citation>
    <scope>NUCLEOTIDE SEQUENCE [LARGE SCALE GENOMIC DNA]</scope>
    <source>
        <strain evidence="2">cv. CVL-1</strain>
        <tissue evidence="1">Whole seedling</tissue>
    </source>
</reference>
<name>A0A1R3KIL4_COCAP</name>